<feature type="region of interest" description="Disordered" evidence="1">
    <location>
        <begin position="1"/>
        <end position="25"/>
    </location>
</feature>
<feature type="transmembrane region" description="Helical" evidence="2">
    <location>
        <begin position="165"/>
        <end position="187"/>
    </location>
</feature>
<feature type="transmembrane region" description="Helical" evidence="2">
    <location>
        <begin position="212"/>
        <end position="238"/>
    </location>
</feature>
<feature type="transmembrane region" description="Helical" evidence="2">
    <location>
        <begin position="250"/>
        <end position="269"/>
    </location>
</feature>
<evidence type="ECO:0000313" key="4">
    <source>
        <dbReference type="Proteomes" id="UP000253664"/>
    </source>
</evidence>
<evidence type="ECO:0000256" key="2">
    <source>
        <dbReference type="SAM" id="Phobius"/>
    </source>
</evidence>
<keyword evidence="2" id="KW-0812">Transmembrane</keyword>
<proteinExistence type="predicted"/>
<dbReference type="AlphaFoldDB" id="A0A367L903"/>
<evidence type="ECO:0000256" key="1">
    <source>
        <dbReference type="SAM" id="MobiDB-lite"/>
    </source>
</evidence>
<keyword evidence="2" id="KW-0472">Membrane</keyword>
<feature type="transmembrane region" description="Helical" evidence="2">
    <location>
        <begin position="289"/>
        <end position="310"/>
    </location>
</feature>
<keyword evidence="2" id="KW-1133">Transmembrane helix</keyword>
<feature type="transmembrane region" description="Helical" evidence="2">
    <location>
        <begin position="76"/>
        <end position="98"/>
    </location>
</feature>
<name>A0A367L903_9HYPO</name>
<dbReference type="Proteomes" id="UP000253664">
    <property type="component" value="Unassembled WGS sequence"/>
</dbReference>
<gene>
    <name evidence="3" type="ORF">L249_5159</name>
</gene>
<keyword evidence="4" id="KW-1185">Reference proteome</keyword>
<accession>A0A367L903</accession>
<feature type="region of interest" description="Disordered" evidence="1">
    <location>
        <begin position="322"/>
        <end position="348"/>
    </location>
</feature>
<dbReference type="OrthoDB" id="5217806at2759"/>
<dbReference type="EMBL" id="LKCN02000011">
    <property type="protein sequence ID" value="RCI10712.1"/>
    <property type="molecule type" value="Genomic_DNA"/>
</dbReference>
<feature type="transmembrane region" description="Helical" evidence="2">
    <location>
        <begin position="118"/>
        <end position="144"/>
    </location>
</feature>
<protein>
    <submittedName>
        <fullName evidence="3">Uncharacterized protein</fullName>
    </submittedName>
</protein>
<feature type="transmembrane region" description="Helical" evidence="2">
    <location>
        <begin position="44"/>
        <end position="64"/>
    </location>
</feature>
<feature type="non-terminal residue" evidence="3">
    <location>
        <position position="1"/>
    </location>
</feature>
<reference evidence="3 4" key="1">
    <citation type="journal article" date="2015" name="BMC Genomics">
        <title>Insights from the genome of Ophiocordyceps polyrhachis-furcata to pathogenicity and host specificity in insect fungi.</title>
        <authorList>
            <person name="Wichadakul D."/>
            <person name="Kobmoo N."/>
            <person name="Ingsriswang S."/>
            <person name="Tangphatsornruang S."/>
            <person name="Chantasingh D."/>
            <person name="Luangsa-ard J.J."/>
            <person name="Eurwilaichitr L."/>
        </authorList>
    </citation>
    <scope>NUCLEOTIDE SEQUENCE [LARGE SCALE GENOMIC DNA]</scope>
    <source>
        <strain evidence="3 4">BCC 54312</strain>
    </source>
</reference>
<comment type="caution">
    <text evidence="3">The sequence shown here is derived from an EMBL/GenBank/DDBJ whole genome shotgun (WGS) entry which is preliminary data.</text>
</comment>
<organism evidence="3 4">
    <name type="scientific">Ophiocordyceps polyrhachis-furcata BCC 54312</name>
    <dbReference type="NCBI Taxonomy" id="1330021"/>
    <lineage>
        <taxon>Eukaryota</taxon>
        <taxon>Fungi</taxon>
        <taxon>Dikarya</taxon>
        <taxon>Ascomycota</taxon>
        <taxon>Pezizomycotina</taxon>
        <taxon>Sordariomycetes</taxon>
        <taxon>Hypocreomycetidae</taxon>
        <taxon>Hypocreales</taxon>
        <taxon>Ophiocordycipitaceae</taxon>
        <taxon>Ophiocordyceps</taxon>
    </lineage>
</organism>
<evidence type="ECO:0000313" key="3">
    <source>
        <dbReference type="EMBL" id="RCI10712.1"/>
    </source>
</evidence>
<dbReference type="STRING" id="1330021.A0A367L903"/>
<sequence>IKQTNLSSSSLKKPSIPITESSSPSMDNGRYRGYVRGTQIASTVLRFATVAACSVVFVFALCKVHRRQDPTRSWVTLYKVAFGLFVVGFWLSSIARLISRLYGDHIAVIDDPYDLPASFIAISHLVSVGSFFGSIADILVLLALVKLASGIRSLYSGEALAENRVIRIGSLIFAAILGILWVIHFGIQEWDTADGPWYPRAPSLISPQYRDLIGLIGSVLEYLFTLLVLVWAVHVIIRSRTRSTPDVKKAAIYLAVCCALMSLRVTWLICDSAFDFSLVSQKAVFTFLTILYIVFAIWPLAVLFIVLFRLGCRKKLGLEKPVSSATYPDHPVERDTAHGQPWEHVQNY</sequence>